<evidence type="ECO:0000313" key="2">
    <source>
        <dbReference type="Proteomes" id="UP001556692"/>
    </source>
</evidence>
<proteinExistence type="predicted"/>
<dbReference type="RefSeq" id="WP_367955802.1">
    <property type="nucleotide sequence ID" value="NZ_JBDPGJ010000004.1"/>
</dbReference>
<organism evidence="1 2">
    <name type="scientific">Aquibium pacificus</name>
    <dbReference type="NCBI Taxonomy" id="3153579"/>
    <lineage>
        <taxon>Bacteria</taxon>
        <taxon>Pseudomonadati</taxon>
        <taxon>Pseudomonadota</taxon>
        <taxon>Alphaproteobacteria</taxon>
        <taxon>Hyphomicrobiales</taxon>
        <taxon>Phyllobacteriaceae</taxon>
        <taxon>Aquibium</taxon>
    </lineage>
</organism>
<dbReference type="Proteomes" id="UP001556692">
    <property type="component" value="Unassembled WGS sequence"/>
</dbReference>
<reference evidence="1 2" key="1">
    <citation type="submission" date="2024-05" db="EMBL/GenBank/DDBJ databases">
        <authorList>
            <person name="Jiang F."/>
        </authorList>
    </citation>
    <scope>NUCLEOTIDE SEQUENCE [LARGE SCALE GENOMIC DNA]</scope>
    <source>
        <strain evidence="1 2">LZ166</strain>
    </source>
</reference>
<gene>
    <name evidence="1" type="ORF">ABGN05_20010</name>
</gene>
<keyword evidence="2" id="KW-1185">Reference proteome</keyword>
<comment type="caution">
    <text evidence="1">The sequence shown here is derived from an EMBL/GenBank/DDBJ whole genome shotgun (WGS) entry which is preliminary data.</text>
</comment>
<sequence>MIKSMIRDGIGFVKLVRPLALYRAKRYMQTEELLRRRKIAGNYSIVAALLSASCHHHMGNVGYATALYEDIYIKASSQEFFNQDSTEFLRSYAVWAAERRIARRAFDLRRVNFVLRSMFALGDVEL</sequence>
<accession>A0ABV3SMF6</accession>
<evidence type="ECO:0000313" key="1">
    <source>
        <dbReference type="EMBL" id="MEX0407947.1"/>
    </source>
</evidence>
<protein>
    <submittedName>
        <fullName evidence="1">Uncharacterized protein</fullName>
    </submittedName>
</protein>
<name>A0ABV3SMF6_9HYPH</name>
<dbReference type="EMBL" id="JBDPGJ010000004">
    <property type="protein sequence ID" value="MEX0407947.1"/>
    <property type="molecule type" value="Genomic_DNA"/>
</dbReference>